<keyword evidence="1" id="KW-1185">Reference proteome</keyword>
<protein>
    <submittedName>
        <fullName evidence="2">Transcriptional regulator</fullName>
    </submittedName>
</protein>
<proteinExistence type="predicted"/>
<organism evidence="1 2">
    <name type="scientific">Heterorhabditis bacteriophora</name>
    <name type="common">Entomopathogenic nematode worm</name>
    <dbReference type="NCBI Taxonomy" id="37862"/>
    <lineage>
        <taxon>Eukaryota</taxon>
        <taxon>Metazoa</taxon>
        <taxon>Ecdysozoa</taxon>
        <taxon>Nematoda</taxon>
        <taxon>Chromadorea</taxon>
        <taxon>Rhabditida</taxon>
        <taxon>Rhabditina</taxon>
        <taxon>Rhabditomorpha</taxon>
        <taxon>Strongyloidea</taxon>
        <taxon>Heterorhabditidae</taxon>
        <taxon>Heterorhabditis</taxon>
    </lineage>
</organism>
<evidence type="ECO:0000313" key="1">
    <source>
        <dbReference type="Proteomes" id="UP000095283"/>
    </source>
</evidence>
<dbReference type="Proteomes" id="UP000095283">
    <property type="component" value="Unplaced"/>
</dbReference>
<sequence length="48" mass="5724">MGTKKDVGRKKRLTMDRSVAKNYRANQLYETDHKKTCKERLRGNDLRI</sequence>
<dbReference type="WBParaSite" id="Hba_07442">
    <property type="protein sequence ID" value="Hba_07442"/>
    <property type="gene ID" value="Hba_07442"/>
</dbReference>
<evidence type="ECO:0000313" key="2">
    <source>
        <dbReference type="WBParaSite" id="Hba_07442"/>
    </source>
</evidence>
<reference evidence="2" key="1">
    <citation type="submission" date="2016-11" db="UniProtKB">
        <authorList>
            <consortium name="WormBaseParasite"/>
        </authorList>
    </citation>
    <scope>IDENTIFICATION</scope>
</reference>
<accession>A0A1I7WQM1</accession>
<name>A0A1I7WQM1_HETBA</name>
<dbReference type="AlphaFoldDB" id="A0A1I7WQM1"/>